<evidence type="ECO:0000313" key="5">
    <source>
        <dbReference type="Proteomes" id="UP001597417"/>
    </source>
</evidence>
<gene>
    <name evidence="4" type="ORF">ACFSXZ_32105</name>
</gene>
<evidence type="ECO:0000259" key="3">
    <source>
        <dbReference type="PROSITE" id="PS50801"/>
    </source>
</evidence>
<evidence type="ECO:0000256" key="1">
    <source>
        <dbReference type="ARBA" id="ARBA00009013"/>
    </source>
</evidence>
<dbReference type="RefSeq" id="WP_378269316.1">
    <property type="nucleotide sequence ID" value="NZ_JBHUKR010000021.1"/>
</dbReference>
<feature type="domain" description="STAS" evidence="3">
    <location>
        <begin position="4"/>
        <end position="106"/>
    </location>
</feature>
<dbReference type="Gene3D" id="3.30.750.24">
    <property type="entry name" value="STAS domain"/>
    <property type="match status" value="1"/>
</dbReference>
<evidence type="ECO:0000313" key="4">
    <source>
        <dbReference type="EMBL" id="MFD2420981.1"/>
    </source>
</evidence>
<evidence type="ECO:0000256" key="2">
    <source>
        <dbReference type="RuleBase" id="RU003749"/>
    </source>
</evidence>
<name>A0ABW5G7U1_9PSEU</name>
<dbReference type="Pfam" id="PF01740">
    <property type="entry name" value="STAS"/>
    <property type="match status" value="1"/>
</dbReference>
<accession>A0ABW5G7U1</accession>
<dbReference type="PROSITE" id="PS50801">
    <property type="entry name" value="STAS"/>
    <property type="match status" value="1"/>
</dbReference>
<organism evidence="4 5">
    <name type="scientific">Amycolatopsis pigmentata</name>
    <dbReference type="NCBI Taxonomy" id="450801"/>
    <lineage>
        <taxon>Bacteria</taxon>
        <taxon>Bacillati</taxon>
        <taxon>Actinomycetota</taxon>
        <taxon>Actinomycetes</taxon>
        <taxon>Pseudonocardiales</taxon>
        <taxon>Pseudonocardiaceae</taxon>
        <taxon>Amycolatopsis</taxon>
    </lineage>
</organism>
<dbReference type="SUPFAM" id="SSF52091">
    <property type="entry name" value="SpoIIaa-like"/>
    <property type="match status" value="1"/>
</dbReference>
<reference evidence="5" key="1">
    <citation type="journal article" date="2019" name="Int. J. Syst. Evol. Microbiol.">
        <title>The Global Catalogue of Microorganisms (GCM) 10K type strain sequencing project: providing services to taxonomists for standard genome sequencing and annotation.</title>
        <authorList>
            <consortium name="The Broad Institute Genomics Platform"/>
            <consortium name="The Broad Institute Genome Sequencing Center for Infectious Disease"/>
            <person name="Wu L."/>
            <person name="Ma J."/>
        </authorList>
    </citation>
    <scope>NUCLEOTIDE SEQUENCE [LARGE SCALE GENOMIC DNA]</scope>
    <source>
        <strain evidence="5">CGMCC 4.7645</strain>
    </source>
</reference>
<dbReference type="NCBIfam" id="TIGR00377">
    <property type="entry name" value="ant_ant_sig"/>
    <property type="match status" value="1"/>
</dbReference>
<dbReference type="InterPro" id="IPR036513">
    <property type="entry name" value="STAS_dom_sf"/>
</dbReference>
<comment type="similarity">
    <text evidence="1 2">Belongs to the anti-sigma-factor antagonist family.</text>
</comment>
<sequence>MTTPNVEFHTQGEAVDIRLSGEIDLANAAAVQNEINAAIDNHVNAVRVDLSDVTYLDSAGLRILFTLAGRLRTLQTTLELVVPSGSPVRRAVELSGLEPFTRLRNA</sequence>
<dbReference type="Proteomes" id="UP001597417">
    <property type="component" value="Unassembled WGS sequence"/>
</dbReference>
<dbReference type="InterPro" id="IPR002645">
    <property type="entry name" value="STAS_dom"/>
</dbReference>
<dbReference type="InterPro" id="IPR003658">
    <property type="entry name" value="Anti-sigma_ant"/>
</dbReference>
<dbReference type="EMBL" id="JBHUKR010000021">
    <property type="protein sequence ID" value="MFD2420981.1"/>
    <property type="molecule type" value="Genomic_DNA"/>
</dbReference>
<dbReference type="CDD" id="cd07043">
    <property type="entry name" value="STAS_anti-anti-sigma_factors"/>
    <property type="match status" value="1"/>
</dbReference>
<dbReference type="PANTHER" id="PTHR33495">
    <property type="entry name" value="ANTI-SIGMA FACTOR ANTAGONIST TM_1081-RELATED-RELATED"/>
    <property type="match status" value="1"/>
</dbReference>
<comment type="caution">
    <text evidence="4">The sequence shown here is derived from an EMBL/GenBank/DDBJ whole genome shotgun (WGS) entry which is preliminary data.</text>
</comment>
<keyword evidence="5" id="KW-1185">Reference proteome</keyword>
<protein>
    <recommendedName>
        <fullName evidence="2">Anti-sigma factor antagonist</fullName>
    </recommendedName>
</protein>
<proteinExistence type="inferred from homology"/>
<dbReference type="PANTHER" id="PTHR33495:SF2">
    <property type="entry name" value="ANTI-SIGMA FACTOR ANTAGONIST TM_1081-RELATED"/>
    <property type="match status" value="1"/>
</dbReference>